<evidence type="ECO:0000259" key="10">
    <source>
        <dbReference type="PROSITE" id="PS50089"/>
    </source>
</evidence>
<comment type="subcellular location">
    <subcellularLocation>
        <location evidence="9">Cytoplasm</location>
    </subcellularLocation>
</comment>
<comment type="catalytic activity">
    <reaction evidence="1 9">
        <text>S-ubiquitinyl-[E2 ubiquitin-conjugating enzyme]-L-cysteine + [acceptor protein]-L-lysine = [E2 ubiquitin-conjugating enzyme]-L-cysteine + N(6)-ubiquitinyl-[acceptor protein]-L-lysine.</text>
        <dbReference type="EC" id="2.3.2.27"/>
    </reaction>
</comment>
<evidence type="ECO:0000313" key="11">
    <source>
        <dbReference type="Ensembl" id="ENSPMGP00000012846.1"/>
    </source>
</evidence>
<dbReference type="FunFam" id="3.30.390.130:FF:000001">
    <property type="entry name" value="Probable E3 ubiquitin-protein ligase DTX3"/>
    <property type="match status" value="1"/>
</dbReference>
<keyword evidence="4 9" id="KW-0808">Transferase</keyword>
<dbReference type="GO" id="GO:0008270">
    <property type="term" value="F:zinc ion binding"/>
    <property type="evidence" value="ECO:0007669"/>
    <property type="project" value="UniProtKB-KW"/>
</dbReference>
<dbReference type="CDD" id="cd09633">
    <property type="entry name" value="Deltex_C"/>
    <property type="match status" value="1"/>
</dbReference>
<evidence type="ECO:0000256" key="8">
    <source>
        <dbReference type="PROSITE-ProRule" id="PRU00175"/>
    </source>
</evidence>
<dbReference type="InterPro" id="IPR013083">
    <property type="entry name" value="Znf_RING/FYVE/PHD"/>
</dbReference>
<evidence type="ECO:0000256" key="9">
    <source>
        <dbReference type="RuleBase" id="RU367105"/>
    </source>
</evidence>
<evidence type="ECO:0000256" key="6">
    <source>
        <dbReference type="ARBA" id="ARBA00022771"/>
    </source>
</evidence>
<proteinExistence type="inferred from homology"/>
<accession>A0A3B4A8L0</accession>
<dbReference type="GO" id="GO:0016567">
    <property type="term" value="P:protein ubiquitination"/>
    <property type="evidence" value="ECO:0007669"/>
    <property type="project" value="UniProtKB-UniRule"/>
</dbReference>
<keyword evidence="5 9" id="KW-0479">Metal-binding</keyword>
<protein>
    <recommendedName>
        <fullName evidence="9">E3 ubiquitin-protein ligase</fullName>
        <ecNumber evidence="9">2.3.2.27</ecNumber>
    </recommendedName>
</protein>
<evidence type="ECO:0000256" key="1">
    <source>
        <dbReference type="ARBA" id="ARBA00000900"/>
    </source>
</evidence>
<dbReference type="InterPro" id="IPR018957">
    <property type="entry name" value="Znf_C3HC4_RING-type"/>
</dbReference>
<keyword evidence="6 8" id="KW-0863">Zinc-finger</keyword>
<evidence type="ECO:0000256" key="4">
    <source>
        <dbReference type="ARBA" id="ARBA00022679"/>
    </source>
</evidence>
<reference evidence="11" key="2">
    <citation type="submission" date="2025-09" db="UniProtKB">
        <authorList>
            <consortium name="Ensembl"/>
        </authorList>
    </citation>
    <scope>IDENTIFICATION</scope>
</reference>
<dbReference type="PANTHER" id="PTHR12622">
    <property type="entry name" value="DELTEX-RELATED"/>
    <property type="match status" value="1"/>
</dbReference>
<dbReference type="GO" id="GO:0007219">
    <property type="term" value="P:Notch signaling pathway"/>
    <property type="evidence" value="ECO:0007669"/>
    <property type="project" value="InterPro"/>
</dbReference>
<evidence type="ECO:0000256" key="2">
    <source>
        <dbReference type="ARBA" id="ARBA00004906"/>
    </source>
</evidence>
<comment type="pathway">
    <text evidence="2 9">Protein modification; protein ubiquitination.</text>
</comment>
<dbReference type="Gene3D" id="3.30.40.10">
    <property type="entry name" value="Zinc/RING finger domain, C3HC4 (zinc finger)"/>
    <property type="match status" value="1"/>
</dbReference>
<dbReference type="Ensembl" id="ENSPMGT00000013707.1">
    <property type="protein sequence ID" value="ENSPMGP00000012846.1"/>
    <property type="gene ID" value="ENSPMGG00000010578.1"/>
</dbReference>
<dbReference type="GO" id="GO:0005737">
    <property type="term" value="C:cytoplasm"/>
    <property type="evidence" value="ECO:0007669"/>
    <property type="project" value="UniProtKB-SubCell"/>
</dbReference>
<evidence type="ECO:0000256" key="7">
    <source>
        <dbReference type="ARBA" id="ARBA00022833"/>
    </source>
</evidence>
<evidence type="ECO:0000256" key="3">
    <source>
        <dbReference type="ARBA" id="ARBA00009413"/>
    </source>
</evidence>
<keyword evidence="12" id="KW-1185">Reference proteome</keyword>
<dbReference type="Pfam" id="PF00097">
    <property type="entry name" value="zf-C3HC4"/>
    <property type="match status" value="1"/>
</dbReference>
<dbReference type="UniPathway" id="UPA00143"/>
<sequence length="218" mass="24599">MLKINPQPFQQVSDNNKKYFYFSVHAAEAKEDEKDDICPVCLDDFTKKTQLRSCKHEFCEECLEQSVKTQGAVCPVCKDVFGLVEGNQPHGTMTWVTRPSSLPGYEGCGTVEIIYDIPSGTQTAKHPSPGQRYTGLHRTAYLPNNREGNEVLHLLKRAFDQKLIFTVGTSRTTGANNMVTWNDIHHKTSTHGGPERFGYPDPYYLSRVKEELKAKGIK</sequence>
<dbReference type="Gene3D" id="3.30.390.130">
    <property type="match status" value="1"/>
</dbReference>
<dbReference type="SUPFAM" id="SSF57850">
    <property type="entry name" value="RING/U-box"/>
    <property type="match status" value="1"/>
</dbReference>
<comment type="similarity">
    <text evidence="3 9">Belongs to the Deltex family.</text>
</comment>
<dbReference type="Pfam" id="PF18102">
    <property type="entry name" value="DTC"/>
    <property type="match status" value="1"/>
</dbReference>
<feature type="domain" description="RING-type" evidence="10">
    <location>
        <begin position="38"/>
        <end position="78"/>
    </location>
</feature>
<evidence type="ECO:0000313" key="12">
    <source>
        <dbReference type="Proteomes" id="UP000261520"/>
    </source>
</evidence>
<keyword evidence="9" id="KW-0963">Cytoplasm</keyword>
<dbReference type="SMART" id="SM00184">
    <property type="entry name" value="RING"/>
    <property type="match status" value="1"/>
</dbReference>
<dbReference type="PROSITE" id="PS00518">
    <property type="entry name" value="ZF_RING_1"/>
    <property type="match status" value="1"/>
</dbReference>
<dbReference type="AlphaFoldDB" id="A0A3B4A8L0"/>
<name>A0A3B4A8L0_9GOBI</name>
<dbReference type="Proteomes" id="UP000261520">
    <property type="component" value="Unplaced"/>
</dbReference>
<keyword evidence="7 9" id="KW-0862">Zinc</keyword>
<evidence type="ECO:0000256" key="5">
    <source>
        <dbReference type="ARBA" id="ARBA00022723"/>
    </source>
</evidence>
<dbReference type="InterPro" id="IPR017907">
    <property type="entry name" value="Znf_RING_CS"/>
</dbReference>
<dbReference type="GO" id="GO:0061630">
    <property type="term" value="F:ubiquitin protein ligase activity"/>
    <property type="evidence" value="ECO:0007669"/>
    <property type="project" value="UniProtKB-UniRule"/>
</dbReference>
<dbReference type="InterPro" id="IPR039399">
    <property type="entry name" value="Deltex_C_sf"/>
</dbReference>
<dbReference type="PROSITE" id="PS50089">
    <property type="entry name" value="ZF_RING_2"/>
    <property type="match status" value="1"/>
</dbReference>
<dbReference type="InterPro" id="IPR039398">
    <property type="entry name" value="Deltex_fam"/>
</dbReference>
<dbReference type="InterPro" id="IPR039396">
    <property type="entry name" value="Deltex_C"/>
</dbReference>
<dbReference type="InterPro" id="IPR001841">
    <property type="entry name" value="Znf_RING"/>
</dbReference>
<organism evidence="11 12">
    <name type="scientific">Periophthalmus magnuspinnatus</name>
    <dbReference type="NCBI Taxonomy" id="409849"/>
    <lineage>
        <taxon>Eukaryota</taxon>
        <taxon>Metazoa</taxon>
        <taxon>Chordata</taxon>
        <taxon>Craniata</taxon>
        <taxon>Vertebrata</taxon>
        <taxon>Euteleostomi</taxon>
        <taxon>Actinopterygii</taxon>
        <taxon>Neopterygii</taxon>
        <taxon>Teleostei</taxon>
        <taxon>Neoteleostei</taxon>
        <taxon>Acanthomorphata</taxon>
        <taxon>Gobiaria</taxon>
        <taxon>Gobiiformes</taxon>
        <taxon>Gobioidei</taxon>
        <taxon>Gobiidae</taxon>
        <taxon>Oxudercinae</taxon>
        <taxon>Periophthalmus</taxon>
    </lineage>
</organism>
<reference evidence="11" key="1">
    <citation type="submission" date="2025-08" db="UniProtKB">
        <authorList>
            <consortium name="Ensembl"/>
        </authorList>
    </citation>
    <scope>IDENTIFICATION</scope>
</reference>
<dbReference type="EC" id="2.3.2.27" evidence="9"/>